<proteinExistence type="predicted"/>
<protein>
    <submittedName>
        <fullName evidence="1">Uncharacterized protein</fullName>
    </submittedName>
</protein>
<keyword evidence="2" id="KW-1185">Reference proteome</keyword>
<accession>A0AC60PVE8</accession>
<sequence length="110" mass="12183">MSVMSALRSSESGDCPPPLVPASGSELVSLREDPRVFDLVPLVKRILRLKYKAEEKAAIKNLKEDKNIVILPADKENVTVVRDRTDYDDKAHKRLAPDQLRCSGAGPKKS</sequence>
<dbReference type="Proteomes" id="UP000805193">
    <property type="component" value="Unassembled WGS sequence"/>
</dbReference>
<organism evidence="1 2">
    <name type="scientific">Ixodes persulcatus</name>
    <name type="common">Taiga tick</name>
    <dbReference type="NCBI Taxonomy" id="34615"/>
    <lineage>
        <taxon>Eukaryota</taxon>
        <taxon>Metazoa</taxon>
        <taxon>Ecdysozoa</taxon>
        <taxon>Arthropoda</taxon>
        <taxon>Chelicerata</taxon>
        <taxon>Arachnida</taxon>
        <taxon>Acari</taxon>
        <taxon>Parasitiformes</taxon>
        <taxon>Ixodida</taxon>
        <taxon>Ixodoidea</taxon>
        <taxon>Ixodidae</taxon>
        <taxon>Ixodinae</taxon>
        <taxon>Ixodes</taxon>
    </lineage>
</organism>
<gene>
    <name evidence="1" type="ORF">HPB47_027641</name>
</gene>
<comment type="caution">
    <text evidence="1">The sequence shown here is derived from an EMBL/GenBank/DDBJ whole genome shotgun (WGS) entry which is preliminary data.</text>
</comment>
<reference evidence="1 2" key="1">
    <citation type="journal article" date="2020" name="Cell">
        <title>Large-Scale Comparative Analyses of Tick Genomes Elucidate Their Genetic Diversity and Vector Capacities.</title>
        <authorList>
            <consortium name="Tick Genome and Microbiome Consortium (TIGMIC)"/>
            <person name="Jia N."/>
            <person name="Wang J."/>
            <person name="Shi W."/>
            <person name="Du L."/>
            <person name="Sun Y."/>
            <person name="Zhan W."/>
            <person name="Jiang J.F."/>
            <person name="Wang Q."/>
            <person name="Zhang B."/>
            <person name="Ji P."/>
            <person name="Bell-Sakyi L."/>
            <person name="Cui X.M."/>
            <person name="Yuan T.T."/>
            <person name="Jiang B.G."/>
            <person name="Yang W.F."/>
            <person name="Lam T.T."/>
            <person name="Chang Q.C."/>
            <person name="Ding S.J."/>
            <person name="Wang X.J."/>
            <person name="Zhu J.G."/>
            <person name="Ruan X.D."/>
            <person name="Zhao L."/>
            <person name="Wei J.T."/>
            <person name="Ye R.Z."/>
            <person name="Que T.C."/>
            <person name="Du C.H."/>
            <person name="Zhou Y.H."/>
            <person name="Cheng J.X."/>
            <person name="Dai P.F."/>
            <person name="Guo W.B."/>
            <person name="Han X.H."/>
            <person name="Huang E.J."/>
            <person name="Li L.F."/>
            <person name="Wei W."/>
            <person name="Gao Y.C."/>
            <person name="Liu J.Z."/>
            <person name="Shao H.Z."/>
            <person name="Wang X."/>
            <person name="Wang C.C."/>
            <person name="Yang T.C."/>
            <person name="Huo Q.B."/>
            <person name="Li W."/>
            <person name="Chen H.Y."/>
            <person name="Chen S.E."/>
            <person name="Zhou L.G."/>
            <person name="Ni X.B."/>
            <person name="Tian J.H."/>
            <person name="Sheng Y."/>
            <person name="Liu T."/>
            <person name="Pan Y.S."/>
            <person name="Xia L.Y."/>
            <person name="Li J."/>
            <person name="Zhao F."/>
            <person name="Cao W.C."/>
        </authorList>
    </citation>
    <scope>NUCLEOTIDE SEQUENCE [LARGE SCALE GENOMIC DNA]</scope>
    <source>
        <strain evidence="1">Iper-2018</strain>
    </source>
</reference>
<evidence type="ECO:0000313" key="2">
    <source>
        <dbReference type="Proteomes" id="UP000805193"/>
    </source>
</evidence>
<name>A0AC60PVE8_IXOPE</name>
<dbReference type="EMBL" id="JABSTQ010009882">
    <property type="protein sequence ID" value="KAG0425175.1"/>
    <property type="molecule type" value="Genomic_DNA"/>
</dbReference>
<evidence type="ECO:0000313" key="1">
    <source>
        <dbReference type="EMBL" id="KAG0425175.1"/>
    </source>
</evidence>